<dbReference type="InterPro" id="IPR045518">
    <property type="entry name" value="2EXR"/>
</dbReference>
<protein>
    <recommendedName>
        <fullName evidence="1">2EXR domain-containing protein</fullName>
    </recommendedName>
</protein>
<dbReference type="AlphaFoldDB" id="W9CF46"/>
<proteinExistence type="predicted"/>
<dbReference type="PANTHER" id="PTHR35910:SF6">
    <property type="entry name" value="2EXR DOMAIN-CONTAINING PROTEIN"/>
    <property type="match status" value="1"/>
</dbReference>
<name>W9CF46_SCLBF</name>
<evidence type="ECO:0000313" key="2">
    <source>
        <dbReference type="EMBL" id="ESZ94486.1"/>
    </source>
</evidence>
<accession>W9CF46</accession>
<dbReference type="HOGENOM" id="CLU_891858_0_0_1"/>
<sequence>MSVANVPKVIALDEEPLFPQFHNLPPELRLHIWKYALPNGRTLRVKVDAYDDSRVSLLGNFSAIPTIFHVNLEARQLALSICRNGLGPDTEESDFYWNPNTDTVYFPPSASWTNGILEQHLFKDNVPSSHRNGGIMPVVQHVAFPLNVWLAQGLYLEPLPACWLLDWLHQFPSLKSLTLLIEPYDQWVGLPNTSIIYYSPLDIPVQQLLNTKPSVITSQVKKSLEAYRVTIDPNWIPPVVDVLVLGMKKFKTNEYCIRQRSNLDREDVTGVYEIGVSKEERSARILVNRWPAEIHALSRWSMMGREDEEEEEGPEF</sequence>
<dbReference type="Pfam" id="PF20150">
    <property type="entry name" value="2EXR"/>
    <property type="match status" value="1"/>
</dbReference>
<dbReference type="OrthoDB" id="3451952at2759"/>
<reference evidence="2 3" key="1">
    <citation type="journal article" date="2014" name="Genome Announc.">
        <title>Draft genome sequence of Sclerotinia borealis, a psychrophilic plant pathogenic fungus.</title>
        <authorList>
            <person name="Mardanov A.V."/>
            <person name="Beletsky A.V."/>
            <person name="Kadnikov V.V."/>
            <person name="Ignatov A.N."/>
            <person name="Ravin N.V."/>
        </authorList>
    </citation>
    <scope>NUCLEOTIDE SEQUENCE [LARGE SCALE GENOMIC DNA]</scope>
    <source>
        <strain evidence="3">F-4157</strain>
    </source>
</reference>
<evidence type="ECO:0000259" key="1">
    <source>
        <dbReference type="Pfam" id="PF20150"/>
    </source>
</evidence>
<feature type="domain" description="2EXR" evidence="1">
    <location>
        <begin position="18"/>
        <end position="104"/>
    </location>
</feature>
<gene>
    <name evidence="2" type="ORF">SBOR_5134</name>
</gene>
<keyword evidence="3" id="KW-1185">Reference proteome</keyword>
<dbReference type="EMBL" id="AYSA01000244">
    <property type="protein sequence ID" value="ESZ94486.1"/>
    <property type="molecule type" value="Genomic_DNA"/>
</dbReference>
<dbReference type="Proteomes" id="UP000019487">
    <property type="component" value="Unassembled WGS sequence"/>
</dbReference>
<comment type="caution">
    <text evidence="2">The sequence shown here is derived from an EMBL/GenBank/DDBJ whole genome shotgun (WGS) entry which is preliminary data.</text>
</comment>
<evidence type="ECO:0000313" key="3">
    <source>
        <dbReference type="Proteomes" id="UP000019487"/>
    </source>
</evidence>
<organism evidence="2 3">
    <name type="scientific">Sclerotinia borealis (strain F-4128)</name>
    <dbReference type="NCBI Taxonomy" id="1432307"/>
    <lineage>
        <taxon>Eukaryota</taxon>
        <taxon>Fungi</taxon>
        <taxon>Dikarya</taxon>
        <taxon>Ascomycota</taxon>
        <taxon>Pezizomycotina</taxon>
        <taxon>Leotiomycetes</taxon>
        <taxon>Helotiales</taxon>
        <taxon>Sclerotiniaceae</taxon>
        <taxon>Sclerotinia</taxon>
    </lineage>
</organism>
<dbReference type="PANTHER" id="PTHR35910">
    <property type="entry name" value="2EXR DOMAIN-CONTAINING PROTEIN"/>
    <property type="match status" value="1"/>
</dbReference>